<evidence type="ECO:0000256" key="5">
    <source>
        <dbReference type="ARBA" id="ARBA00023002"/>
    </source>
</evidence>
<gene>
    <name evidence="8" type="ORF">EDB92DRAFT_1833637</name>
</gene>
<dbReference type="InterPro" id="IPR019818">
    <property type="entry name" value="IsoCit/isopropylmalate_DH_CS"/>
</dbReference>
<comment type="cofactor">
    <cofactor evidence="1">
        <name>Mg(2+)</name>
        <dbReference type="ChEBI" id="CHEBI:18420"/>
    </cofactor>
</comment>
<protein>
    <submittedName>
        <fullName evidence="8">Mitochondrial NAD-homo-isocitrate dehydrogenase LysB</fullName>
    </submittedName>
</protein>
<dbReference type="EMBL" id="JAKELL010000004">
    <property type="protein sequence ID" value="KAH8999345.1"/>
    <property type="molecule type" value="Genomic_DNA"/>
</dbReference>
<dbReference type="Proteomes" id="UP001201163">
    <property type="component" value="Unassembled WGS sequence"/>
</dbReference>
<dbReference type="PANTHER" id="PTHR11835:SF48">
    <property type="entry name" value="HOMOISOCITRATE DEHYDROGENASE, MITOCHONDRIAL"/>
    <property type="match status" value="1"/>
</dbReference>
<sequence length="360" mass="38910">MAFRSLGTVAAATKSLRIGLIPADGIGREVIPAARRVLEALGSDLPKLEFHDLLAGFDLFTRTGTALPSETIHVLKEECDAALFGAVSSPSRKVAGYSSPIVALRKELDLYANIRPVVAVSPNPEGKPSVDLVVVRENTECLYVKQETMTQTDSGREARATRLITERASRRIGRMAFELALARPRKKVTIIHKSNVLSVTDGLFRETVRAVPTLPEISGRFDSVTIAEQIVDSAVYRLFREPEIYDVMVAPNLYGDILSDAAAALVGSLGLVPSVNAGDSFVMGEPVHGSAPDIEGQRIANPLAAIRSAALMLRHLKYEDAANRIDTAVDHVIRDGRVLTPDLGGKSKTDEVVEAVLRRL</sequence>
<comment type="caution">
    <text evidence="8">The sequence shown here is derived from an EMBL/GenBank/DDBJ whole genome shotgun (WGS) entry which is preliminary data.</text>
</comment>
<dbReference type="GO" id="GO:0047046">
    <property type="term" value="F:homoisocitrate dehydrogenase activity"/>
    <property type="evidence" value="ECO:0007669"/>
    <property type="project" value="TreeGrafter"/>
</dbReference>
<dbReference type="GO" id="GO:0000287">
    <property type="term" value="F:magnesium ion binding"/>
    <property type="evidence" value="ECO:0007669"/>
    <property type="project" value="InterPro"/>
</dbReference>
<dbReference type="GO" id="GO:0009085">
    <property type="term" value="P:lysine biosynthetic process"/>
    <property type="evidence" value="ECO:0007669"/>
    <property type="project" value="TreeGrafter"/>
</dbReference>
<comment type="similarity">
    <text evidence="2">Belongs to the isocitrate and isopropylmalate dehydrogenases family.</text>
</comment>
<evidence type="ECO:0000256" key="6">
    <source>
        <dbReference type="ARBA" id="ARBA00023027"/>
    </source>
</evidence>
<evidence type="ECO:0000259" key="7">
    <source>
        <dbReference type="SMART" id="SM01329"/>
    </source>
</evidence>
<dbReference type="GO" id="GO:0004449">
    <property type="term" value="F:isocitrate dehydrogenase (NAD+) activity"/>
    <property type="evidence" value="ECO:0007669"/>
    <property type="project" value="TreeGrafter"/>
</dbReference>
<evidence type="ECO:0000256" key="2">
    <source>
        <dbReference type="ARBA" id="ARBA00007769"/>
    </source>
</evidence>
<dbReference type="AlphaFoldDB" id="A0AAD4QH78"/>
<accession>A0AAD4QH78</accession>
<organism evidence="8 9">
    <name type="scientific">Lactarius akahatsu</name>
    <dbReference type="NCBI Taxonomy" id="416441"/>
    <lineage>
        <taxon>Eukaryota</taxon>
        <taxon>Fungi</taxon>
        <taxon>Dikarya</taxon>
        <taxon>Basidiomycota</taxon>
        <taxon>Agaricomycotina</taxon>
        <taxon>Agaricomycetes</taxon>
        <taxon>Russulales</taxon>
        <taxon>Russulaceae</taxon>
        <taxon>Lactarius</taxon>
    </lineage>
</organism>
<evidence type="ECO:0000313" key="8">
    <source>
        <dbReference type="EMBL" id="KAH8999345.1"/>
    </source>
</evidence>
<dbReference type="Pfam" id="PF00180">
    <property type="entry name" value="Iso_dh"/>
    <property type="match status" value="1"/>
</dbReference>
<dbReference type="InterPro" id="IPR024084">
    <property type="entry name" value="IsoPropMal-DH-like_dom"/>
</dbReference>
<dbReference type="GO" id="GO:0005739">
    <property type="term" value="C:mitochondrion"/>
    <property type="evidence" value="ECO:0007669"/>
    <property type="project" value="TreeGrafter"/>
</dbReference>
<dbReference type="Gene3D" id="3.40.718.10">
    <property type="entry name" value="Isopropylmalate Dehydrogenase"/>
    <property type="match status" value="1"/>
</dbReference>
<keyword evidence="9" id="KW-1185">Reference proteome</keyword>
<keyword evidence="5" id="KW-0560">Oxidoreductase</keyword>
<feature type="domain" description="Isopropylmalate dehydrogenase-like" evidence="7">
    <location>
        <begin position="17"/>
        <end position="356"/>
    </location>
</feature>
<keyword evidence="3" id="KW-0479">Metal-binding</keyword>
<dbReference type="SUPFAM" id="SSF53659">
    <property type="entry name" value="Isocitrate/Isopropylmalate dehydrogenase-like"/>
    <property type="match status" value="1"/>
</dbReference>
<proteinExistence type="inferred from homology"/>
<evidence type="ECO:0000256" key="3">
    <source>
        <dbReference type="ARBA" id="ARBA00022723"/>
    </source>
</evidence>
<dbReference type="PANTHER" id="PTHR11835">
    <property type="entry name" value="DECARBOXYLATING DEHYDROGENASES-ISOCITRATE, ISOPROPYLMALATE, TARTRATE"/>
    <property type="match status" value="1"/>
</dbReference>
<evidence type="ECO:0000256" key="1">
    <source>
        <dbReference type="ARBA" id="ARBA00001946"/>
    </source>
</evidence>
<dbReference type="PROSITE" id="PS00470">
    <property type="entry name" value="IDH_IMDH"/>
    <property type="match status" value="1"/>
</dbReference>
<dbReference type="GO" id="GO:0051287">
    <property type="term" value="F:NAD binding"/>
    <property type="evidence" value="ECO:0007669"/>
    <property type="project" value="InterPro"/>
</dbReference>
<keyword evidence="6" id="KW-0520">NAD</keyword>
<name>A0AAD4QH78_9AGAM</name>
<dbReference type="SMART" id="SM01329">
    <property type="entry name" value="Iso_dh"/>
    <property type="match status" value="1"/>
</dbReference>
<evidence type="ECO:0000256" key="4">
    <source>
        <dbReference type="ARBA" id="ARBA00022842"/>
    </source>
</evidence>
<dbReference type="FunFam" id="3.40.718.10:FF:000019">
    <property type="entry name" value="Homoisocitrate dehydrogenase"/>
    <property type="match status" value="1"/>
</dbReference>
<dbReference type="GO" id="GO:0006102">
    <property type="term" value="P:isocitrate metabolic process"/>
    <property type="evidence" value="ECO:0007669"/>
    <property type="project" value="TreeGrafter"/>
</dbReference>
<reference evidence="8" key="1">
    <citation type="submission" date="2022-01" db="EMBL/GenBank/DDBJ databases">
        <title>Comparative genomics reveals a dynamic genome evolution in the ectomycorrhizal milk-cap (Lactarius) mushrooms.</title>
        <authorList>
            <consortium name="DOE Joint Genome Institute"/>
            <person name="Lebreton A."/>
            <person name="Tang N."/>
            <person name="Kuo A."/>
            <person name="LaButti K."/>
            <person name="Drula E."/>
            <person name="Barry K."/>
            <person name="Clum A."/>
            <person name="Lipzen A."/>
            <person name="Mousain D."/>
            <person name="Ng V."/>
            <person name="Wang R."/>
            <person name="Wang X."/>
            <person name="Dai Y."/>
            <person name="Henrissat B."/>
            <person name="Grigoriev I.V."/>
            <person name="Guerin-Laguette A."/>
            <person name="Yu F."/>
            <person name="Martin F.M."/>
        </authorList>
    </citation>
    <scope>NUCLEOTIDE SEQUENCE</scope>
    <source>
        <strain evidence="8">QP</strain>
    </source>
</reference>
<dbReference type="GO" id="GO:0006099">
    <property type="term" value="P:tricarboxylic acid cycle"/>
    <property type="evidence" value="ECO:0007669"/>
    <property type="project" value="TreeGrafter"/>
</dbReference>
<evidence type="ECO:0000313" key="9">
    <source>
        <dbReference type="Proteomes" id="UP001201163"/>
    </source>
</evidence>
<keyword evidence="4" id="KW-0460">Magnesium</keyword>